<dbReference type="Proteomes" id="UP001163603">
    <property type="component" value="Chromosome 4"/>
</dbReference>
<keyword evidence="2" id="KW-1185">Reference proteome</keyword>
<organism evidence="1 2">
    <name type="scientific">Pistacia integerrima</name>
    <dbReference type="NCBI Taxonomy" id="434235"/>
    <lineage>
        <taxon>Eukaryota</taxon>
        <taxon>Viridiplantae</taxon>
        <taxon>Streptophyta</taxon>
        <taxon>Embryophyta</taxon>
        <taxon>Tracheophyta</taxon>
        <taxon>Spermatophyta</taxon>
        <taxon>Magnoliopsida</taxon>
        <taxon>eudicotyledons</taxon>
        <taxon>Gunneridae</taxon>
        <taxon>Pentapetalae</taxon>
        <taxon>rosids</taxon>
        <taxon>malvids</taxon>
        <taxon>Sapindales</taxon>
        <taxon>Anacardiaceae</taxon>
        <taxon>Pistacia</taxon>
    </lineage>
</organism>
<proteinExistence type="predicted"/>
<evidence type="ECO:0000313" key="2">
    <source>
        <dbReference type="Proteomes" id="UP001163603"/>
    </source>
</evidence>
<comment type="caution">
    <text evidence="1">The sequence shown here is derived from an EMBL/GenBank/DDBJ whole genome shotgun (WGS) entry which is preliminary data.</text>
</comment>
<evidence type="ECO:0000313" key="1">
    <source>
        <dbReference type="EMBL" id="KAJ0041935.1"/>
    </source>
</evidence>
<name>A0ACC0YVW1_9ROSI</name>
<accession>A0ACC0YVW1</accession>
<dbReference type="EMBL" id="CM047739">
    <property type="protein sequence ID" value="KAJ0041935.1"/>
    <property type="molecule type" value="Genomic_DNA"/>
</dbReference>
<gene>
    <name evidence="1" type="ORF">Pint_17608</name>
</gene>
<protein>
    <submittedName>
        <fullName evidence="1">Uncharacterized protein</fullName>
    </submittedName>
</protein>
<reference evidence="2" key="1">
    <citation type="journal article" date="2023" name="G3 (Bethesda)">
        <title>Genome assembly and association tests identify interacting loci associated with vigor, precocity, and sex in interspecific pistachio rootstocks.</title>
        <authorList>
            <person name="Palmer W."/>
            <person name="Jacygrad E."/>
            <person name="Sagayaradj S."/>
            <person name="Cavanaugh K."/>
            <person name="Han R."/>
            <person name="Bertier L."/>
            <person name="Beede B."/>
            <person name="Kafkas S."/>
            <person name="Golino D."/>
            <person name="Preece J."/>
            <person name="Michelmore R."/>
        </authorList>
    </citation>
    <scope>NUCLEOTIDE SEQUENCE [LARGE SCALE GENOMIC DNA]</scope>
</reference>
<sequence>MDILAKIDKPEMFMPDIENPRVNLLQTNNKESDHADDHLCCSTGDSSDGEQSVATNEVDFKVSCKLKQLGLRPPQQKRFEAQMHLRDEGLNDSSIVEAHDCDKETLLSLRNRRKSSDGGGGFFGEGSQEKDMQGKLSDDETLCSVFKKSRKLHSKPKDDRLEKIQAEKTNEDAGNGGNTDAMGRDGWNQSSQMDIAETNQDISIKHGNQEGTSVSEMNGSNISSFSALNNADDLPHQIMDDELADSGDDVGAVEILNSAVSRRKLRMVIDPEDED</sequence>